<name>A0A3L8SW71_CHLGU</name>
<dbReference type="AlphaFoldDB" id="A0A3L8SW71"/>
<proteinExistence type="predicted"/>
<keyword evidence="2" id="KW-1185">Reference proteome</keyword>
<organism evidence="1 2">
    <name type="scientific">Chloebia gouldiae</name>
    <name type="common">Gouldian finch</name>
    <name type="synonym">Erythrura gouldiae</name>
    <dbReference type="NCBI Taxonomy" id="44316"/>
    <lineage>
        <taxon>Eukaryota</taxon>
        <taxon>Metazoa</taxon>
        <taxon>Chordata</taxon>
        <taxon>Craniata</taxon>
        <taxon>Vertebrata</taxon>
        <taxon>Euteleostomi</taxon>
        <taxon>Archelosauria</taxon>
        <taxon>Archosauria</taxon>
        <taxon>Dinosauria</taxon>
        <taxon>Saurischia</taxon>
        <taxon>Theropoda</taxon>
        <taxon>Coelurosauria</taxon>
        <taxon>Aves</taxon>
        <taxon>Neognathae</taxon>
        <taxon>Neoaves</taxon>
        <taxon>Telluraves</taxon>
        <taxon>Australaves</taxon>
        <taxon>Passeriformes</taxon>
        <taxon>Passeroidea</taxon>
        <taxon>Passeridae</taxon>
        <taxon>Chloebia</taxon>
    </lineage>
</organism>
<reference evidence="1 2" key="1">
    <citation type="journal article" date="2018" name="Proc. R. Soc. B">
        <title>A non-coding region near Follistatin controls head colour polymorphism in the Gouldian finch.</title>
        <authorList>
            <person name="Toomey M.B."/>
            <person name="Marques C.I."/>
            <person name="Andrade P."/>
            <person name="Araujo P.M."/>
            <person name="Sabatino S."/>
            <person name="Gazda M.A."/>
            <person name="Afonso S."/>
            <person name="Lopes R.J."/>
            <person name="Corbo J.C."/>
            <person name="Carneiro M."/>
        </authorList>
    </citation>
    <scope>NUCLEOTIDE SEQUENCE [LARGE SCALE GENOMIC DNA]</scope>
    <source>
        <strain evidence="1">Red01</strain>
        <tissue evidence="1">Muscle</tissue>
    </source>
</reference>
<gene>
    <name evidence="1" type="ORF">DV515_00002469</name>
</gene>
<dbReference type="EMBL" id="QUSF01000004">
    <property type="protein sequence ID" value="RLW09953.1"/>
    <property type="molecule type" value="Genomic_DNA"/>
</dbReference>
<dbReference type="STRING" id="44316.ENSEGOP00005004047"/>
<accession>A0A3L8SW71</accession>
<comment type="caution">
    <text evidence="1">The sequence shown here is derived from an EMBL/GenBank/DDBJ whole genome shotgun (WGS) entry which is preliminary data.</text>
</comment>
<dbReference type="Proteomes" id="UP000276834">
    <property type="component" value="Unassembled WGS sequence"/>
</dbReference>
<protein>
    <submittedName>
        <fullName evidence="1">Uncharacterized protein</fullName>
    </submittedName>
</protein>
<evidence type="ECO:0000313" key="1">
    <source>
        <dbReference type="EMBL" id="RLW09953.1"/>
    </source>
</evidence>
<sequence>MFEDSKLNGEVAKAALANEDCPHIDQAITPDEGLPFTRSGTRERYGPCFLLSTGEYPCPPDGGIRKDLCKESPVIAKYMPTEAVRVT</sequence>
<evidence type="ECO:0000313" key="2">
    <source>
        <dbReference type="Proteomes" id="UP000276834"/>
    </source>
</evidence>
<dbReference type="OrthoDB" id="10025005at2759"/>